<sequence>MANITVRHLLFLFLVIIAFAIPSSHGLDQSLSKLSSSSFSYHGGALLTGPSPISISIIWYGSFPLKERIPITDFFASFGTISTSQNPTVSTWWKTLESYKDKAKKSVSSTIRITKQIGDITYSLGKNIKRDQIASYIKTKIDTKKLPVDPHGTYLFFTSKDVIVEHFCMGSCGFHDSLVIESAQKLVYAHVGDPTRQCPGLCSWPFAIPAYGPPGPPLVAPNGIGSDGMVMNIATILAGAATNPFKNGYFQGDALAPLEAVSACPGIFGSGAYPGYPGNLMVDKISKASYNAYGANGRKFLLPAMWDLVNLNCEVLT</sequence>
<evidence type="ECO:0000256" key="2">
    <source>
        <dbReference type="ARBA" id="ARBA00022523"/>
    </source>
</evidence>
<keyword evidence="3" id="KW-0964">Secreted</keyword>
<dbReference type="PANTHER" id="PTHR31279">
    <property type="entry name" value="PROTEIN EXORDIUM-LIKE 5"/>
    <property type="match status" value="1"/>
</dbReference>
<dbReference type="Proteomes" id="UP001370490">
    <property type="component" value="Unassembled WGS sequence"/>
</dbReference>
<accession>A0AAN8VU02</accession>
<comment type="subcellular location">
    <subcellularLocation>
        <location evidence="1">Secreted</location>
        <location evidence="1">Extracellular space</location>
        <location evidence="1">Apoplast</location>
    </subcellularLocation>
</comment>
<evidence type="ECO:0000256" key="6">
    <source>
        <dbReference type="SAM" id="SignalP"/>
    </source>
</evidence>
<dbReference type="AlphaFoldDB" id="A0AAN8VU02"/>
<keyword evidence="8" id="KW-1185">Reference proteome</keyword>
<dbReference type="EMBL" id="JBAMMX010000005">
    <property type="protein sequence ID" value="KAK6941033.1"/>
    <property type="molecule type" value="Genomic_DNA"/>
</dbReference>
<comment type="similarity">
    <text evidence="5">Belongs to the EXORDIUM family.</text>
</comment>
<proteinExistence type="inferred from homology"/>
<organism evidence="7 8">
    <name type="scientific">Dillenia turbinata</name>
    <dbReference type="NCBI Taxonomy" id="194707"/>
    <lineage>
        <taxon>Eukaryota</taxon>
        <taxon>Viridiplantae</taxon>
        <taxon>Streptophyta</taxon>
        <taxon>Embryophyta</taxon>
        <taxon>Tracheophyta</taxon>
        <taxon>Spermatophyta</taxon>
        <taxon>Magnoliopsida</taxon>
        <taxon>eudicotyledons</taxon>
        <taxon>Gunneridae</taxon>
        <taxon>Pentapetalae</taxon>
        <taxon>Dilleniales</taxon>
        <taxon>Dilleniaceae</taxon>
        <taxon>Dillenia</taxon>
    </lineage>
</organism>
<comment type="caution">
    <text evidence="7">The sequence shown here is derived from an EMBL/GenBank/DDBJ whole genome shotgun (WGS) entry which is preliminary data.</text>
</comment>
<gene>
    <name evidence="7" type="ORF">RJ641_030564</name>
</gene>
<keyword evidence="4 6" id="KW-0732">Signal</keyword>
<evidence type="ECO:0000256" key="3">
    <source>
        <dbReference type="ARBA" id="ARBA00022525"/>
    </source>
</evidence>
<evidence type="ECO:0000256" key="5">
    <source>
        <dbReference type="ARBA" id="ARBA00023591"/>
    </source>
</evidence>
<evidence type="ECO:0000256" key="4">
    <source>
        <dbReference type="ARBA" id="ARBA00022729"/>
    </source>
</evidence>
<evidence type="ECO:0000256" key="1">
    <source>
        <dbReference type="ARBA" id="ARBA00004271"/>
    </source>
</evidence>
<dbReference type="GO" id="GO:0048046">
    <property type="term" value="C:apoplast"/>
    <property type="evidence" value="ECO:0007669"/>
    <property type="project" value="UniProtKB-SubCell"/>
</dbReference>
<dbReference type="PANTHER" id="PTHR31279:SF58">
    <property type="entry name" value="PROTEIN EXORDIUM-LIKE 2"/>
    <property type="match status" value="1"/>
</dbReference>
<feature type="signal peptide" evidence="6">
    <location>
        <begin position="1"/>
        <end position="26"/>
    </location>
</feature>
<evidence type="ECO:0000313" key="7">
    <source>
        <dbReference type="EMBL" id="KAK6941033.1"/>
    </source>
</evidence>
<keyword evidence="2" id="KW-0052">Apoplast</keyword>
<feature type="chain" id="PRO_5042840080" evidence="6">
    <location>
        <begin position="27"/>
        <end position="317"/>
    </location>
</feature>
<dbReference type="InterPro" id="IPR006766">
    <property type="entry name" value="EXORDIUM-like"/>
</dbReference>
<evidence type="ECO:0000313" key="8">
    <source>
        <dbReference type="Proteomes" id="UP001370490"/>
    </source>
</evidence>
<reference evidence="7 8" key="1">
    <citation type="submission" date="2023-12" db="EMBL/GenBank/DDBJ databases">
        <title>A high-quality genome assembly for Dillenia turbinata (Dilleniales).</title>
        <authorList>
            <person name="Chanderbali A."/>
        </authorList>
    </citation>
    <scope>NUCLEOTIDE SEQUENCE [LARGE SCALE GENOMIC DNA]</scope>
    <source>
        <strain evidence="7">LSX21</strain>
        <tissue evidence="7">Leaf</tissue>
    </source>
</reference>
<dbReference type="Pfam" id="PF04674">
    <property type="entry name" value="Phi_1"/>
    <property type="match status" value="1"/>
</dbReference>
<protein>
    <submittedName>
        <fullName evidence="7">Protein EXORDIUM-like</fullName>
    </submittedName>
</protein>
<name>A0AAN8VU02_9MAGN</name>